<evidence type="ECO:0008006" key="4">
    <source>
        <dbReference type="Google" id="ProtNLM"/>
    </source>
</evidence>
<feature type="region of interest" description="Disordered" evidence="1">
    <location>
        <begin position="1"/>
        <end position="23"/>
    </location>
</feature>
<gene>
    <name evidence="2" type="ORF">H4W34_000024</name>
</gene>
<organism evidence="2 3">
    <name type="scientific">Actinomadura algeriensis</name>
    <dbReference type="NCBI Taxonomy" id="1679523"/>
    <lineage>
        <taxon>Bacteria</taxon>
        <taxon>Bacillati</taxon>
        <taxon>Actinomycetota</taxon>
        <taxon>Actinomycetes</taxon>
        <taxon>Streptosporangiales</taxon>
        <taxon>Thermomonosporaceae</taxon>
        <taxon>Actinomadura</taxon>
    </lineage>
</organism>
<proteinExistence type="predicted"/>
<evidence type="ECO:0000313" key="3">
    <source>
        <dbReference type="Proteomes" id="UP000627838"/>
    </source>
</evidence>
<dbReference type="RefSeq" id="WP_192757240.1">
    <property type="nucleotide sequence ID" value="NZ_JADBDZ010000001.1"/>
</dbReference>
<dbReference type="Proteomes" id="UP000627838">
    <property type="component" value="Unassembled WGS sequence"/>
</dbReference>
<feature type="compositionally biased region" description="Basic and acidic residues" evidence="1">
    <location>
        <begin position="136"/>
        <end position="148"/>
    </location>
</feature>
<reference evidence="2 3" key="1">
    <citation type="submission" date="2020-10" db="EMBL/GenBank/DDBJ databases">
        <title>Sequencing the genomes of 1000 actinobacteria strains.</title>
        <authorList>
            <person name="Klenk H.-P."/>
        </authorList>
    </citation>
    <scope>NUCLEOTIDE SEQUENCE [LARGE SCALE GENOMIC DNA]</scope>
    <source>
        <strain evidence="2 3">DSM 46744</strain>
    </source>
</reference>
<evidence type="ECO:0000313" key="2">
    <source>
        <dbReference type="EMBL" id="MBE1530191.1"/>
    </source>
</evidence>
<sequence>MTEGEKMSRKRISIPDEDELPEGPHRHLLAEVHRLYDLAGCPSTRVISNGVRNSSRARDVLSHQTVANILRGRSFPSWLKVEALVDVLATYAQTNATAEELERFRLLWLTAHHDENRTPSSNQIKSSGTGPPDSQAPHDDSRDSRAEDDVPTDDDGDYEEGNGQDSFEDQNVRFVARRWDGPEMFKVDLLPGIIEVSVNITHPVGKSIVATWENDNDSDVRRILHLLLVAWARMEDETPHGRRLDFLRMTRSDWSRYARLFSTEDT</sequence>
<feature type="compositionally biased region" description="Polar residues" evidence="1">
    <location>
        <begin position="118"/>
        <end position="129"/>
    </location>
</feature>
<dbReference type="EMBL" id="JADBDZ010000001">
    <property type="protein sequence ID" value="MBE1530191.1"/>
    <property type="molecule type" value="Genomic_DNA"/>
</dbReference>
<evidence type="ECO:0000256" key="1">
    <source>
        <dbReference type="SAM" id="MobiDB-lite"/>
    </source>
</evidence>
<keyword evidence="3" id="KW-1185">Reference proteome</keyword>
<feature type="compositionally biased region" description="Acidic residues" evidence="1">
    <location>
        <begin position="149"/>
        <end position="167"/>
    </location>
</feature>
<protein>
    <recommendedName>
        <fullName evidence="4">XRE family transcriptional regulator</fullName>
    </recommendedName>
</protein>
<accession>A0ABR9JIF5</accession>
<comment type="caution">
    <text evidence="2">The sequence shown here is derived from an EMBL/GenBank/DDBJ whole genome shotgun (WGS) entry which is preliminary data.</text>
</comment>
<name>A0ABR9JIF5_9ACTN</name>
<feature type="region of interest" description="Disordered" evidence="1">
    <location>
        <begin position="116"/>
        <end position="167"/>
    </location>
</feature>